<keyword evidence="3" id="KW-1185">Reference proteome</keyword>
<comment type="caution">
    <text evidence="2">The sequence shown here is derived from an EMBL/GenBank/DDBJ whole genome shotgun (WGS) entry which is preliminary data.</text>
</comment>
<dbReference type="Proteomes" id="UP001168821">
    <property type="component" value="Unassembled WGS sequence"/>
</dbReference>
<feature type="compositionally biased region" description="Polar residues" evidence="1">
    <location>
        <begin position="38"/>
        <end position="47"/>
    </location>
</feature>
<sequence length="389" mass="43131">MDSSLTNFELTDSTIKVNSDSEHGSDKSETLEILSIGETDQSSTNGAKTDEEFDNNLPETVTLLKHEATGAKVYLVGTAHFSNESKEDVIKVIQNVFPHVVVLELCASRTNILSLDEKTILEEAKNVDFRKVVANIKSNGLYNGIMYILLLNMSAHITKELGMAPGGEFRAAYREAEKLQNCEVLLGDRPLSITVQRALAKLTWCQTFKLAWHLLTSKEKVSVEDIEKCKKRDMLEQLLTELAGEYPAFRDVFLNERDIYLTHSLQAAAITAHKKIKAKEALGGNGDASESVRVVGVVGIGHVPGITKLWPKDQKPYIAEILKIPPASLTSKVVRMSFRITLLTLGGYLVYRFVPVPKMLKENAQPFIHNLLASVTSAKASSDFKYVLH</sequence>
<proteinExistence type="predicted"/>
<name>A0AA38IK41_9CUCU</name>
<dbReference type="CDD" id="cd14726">
    <property type="entry name" value="TraB_PrgY-like"/>
    <property type="match status" value="1"/>
</dbReference>
<dbReference type="Pfam" id="PF01963">
    <property type="entry name" value="TraB_PrgY_gumN"/>
    <property type="match status" value="1"/>
</dbReference>
<feature type="region of interest" description="Disordered" evidence="1">
    <location>
        <begin position="17"/>
        <end position="53"/>
    </location>
</feature>
<organism evidence="2 3">
    <name type="scientific">Zophobas morio</name>
    <dbReference type="NCBI Taxonomy" id="2755281"/>
    <lineage>
        <taxon>Eukaryota</taxon>
        <taxon>Metazoa</taxon>
        <taxon>Ecdysozoa</taxon>
        <taxon>Arthropoda</taxon>
        <taxon>Hexapoda</taxon>
        <taxon>Insecta</taxon>
        <taxon>Pterygota</taxon>
        <taxon>Neoptera</taxon>
        <taxon>Endopterygota</taxon>
        <taxon>Coleoptera</taxon>
        <taxon>Polyphaga</taxon>
        <taxon>Cucujiformia</taxon>
        <taxon>Tenebrionidae</taxon>
        <taxon>Zophobas</taxon>
    </lineage>
</organism>
<dbReference type="InterPro" id="IPR046345">
    <property type="entry name" value="TraB_PrgY-like"/>
</dbReference>
<dbReference type="EMBL" id="JALNTZ010000004">
    <property type="protein sequence ID" value="KAJ3654824.1"/>
    <property type="molecule type" value="Genomic_DNA"/>
</dbReference>
<dbReference type="InterPro" id="IPR002816">
    <property type="entry name" value="TraB/PrgY/GumN_fam"/>
</dbReference>
<dbReference type="PANTHER" id="PTHR21530:SF7">
    <property type="entry name" value="TRAB DOMAIN-CONTAINING PROTEIN"/>
    <property type="match status" value="1"/>
</dbReference>
<reference evidence="2" key="1">
    <citation type="journal article" date="2023" name="G3 (Bethesda)">
        <title>Whole genome assemblies of Zophobas morio and Tenebrio molitor.</title>
        <authorList>
            <person name="Kaur S."/>
            <person name="Stinson S.A."/>
            <person name="diCenzo G.C."/>
        </authorList>
    </citation>
    <scope>NUCLEOTIDE SEQUENCE</scope>
    <source>
        <strain evidence="2">QUZm001</strain>
    </source>
</reference>
<gene>
    <name evidence="2" type="ORF">Zmor_013983</name>
</gene>
<evidence type="ECO:0008006" key="4">
    <source>
        <dbReference type="Google" id="ProtNLM"/>
    </source>
</evidence>
<evidence type="ECO:0000313" key="2">
    <source>
        <dbReference type="EMBL" id="KAJ3654824.1"/>
    </source>
</evidence>
<protein>
    <recommendedName>
        <fullName evidence="4">TraB domain-containing protein</fullName>
    </recommendedName>
</protein>
<evidence type="ECO:0000256" key="1">
    <source>
        <dbReference type="SAM" id="MobiDB-lite"/>
    </source>
</evidence>
<accession>A0AA38IK41</accession>
<dbReference type="PANTHER" id="PTHR21530">
    <property type="entry name" value="PHEROMONE SHUTDOWN PROTEIN"/>
    <property type="match status" value="1"/>
</dbReference>
<evidence type="ECO:0000313" key="3">
    <source>
        <dbReference type="Proteomes" id="UP001168821"/>
    </source>
</evidence>
<feature type="compositionally biased region" description="Basic and acidic residues" evidence="1">
    <location>
        <begin position="19"/>
        <end position="30"/>
    </location>
</feature>
<dbReference type="AlphaFoldDB" id="A0AA38IK41"/>